<dbReference type="Proteomes" id="UP000077069">
    <property type="component" value="Unassembled WGS sequence"/>
</dbReference>
<dbReference type="OrthoDB" id="5355510at2759"/>
<evidence type="ECO:0000313" key="2">
    <source>
        <dbReference type="EMBL" id="OAF98627.1"/>
    </source>
</evidence>
<dbReference type="EMBL" id="KV441565">
    <property type="protein sequence ID" value="OAF98627.1"/>
    <property type="molecule type" value="Genomic_DNA"/>
</dbReference>
<dbReference type="RefSeq" id="XP_018028993.1">
    <property type="nucleotide sequence ID" value="XM_018179805.1"/>
</dbReference>
<gene>
    <name evidence="2" type="ORF">CC84DRAFT_1169996</name>
</gene>
<organism evidence="2 3">
    <name type="scientific">Paraphaeosphaeria sporulosa</name>
    <dbReference type="NCBI Taxonomy" id="1460663"/>
    <lineage>
        <taxon>Eukaryota</taxon>
        <taxon>Fungi</taxon>
        <taxon>Dikarya</taxon>
        <taxon>Ascomycota</taxon>
        <taxon>Pezizomycotina</taxon>
        <taxon>Dothideomycetes</taxon>
        <taxon>Pleosporomycetidae</taxon>
        <taxon>Pleosporales</taxon>
        <taxon>Massarineae</taxon>
        <taxon>Didymosphaeriaceae</taxon>
        <taxon>Paraphaeosphaeria</taxon>
    </lineage>
</organism>
<feature type="region of interest" description="Disordered" evidence="1">
    <location>
        <begin position="45"/>
        <end position="77"/>
    </location>
</feature>
<reference evidence="2 3" key="1">
    <citation type="submission" date="2016-05" db="EMBL/GenBank/DDBJ databases">
        <title>Comparative analysis of secretome profiles of manganese(II)-oxidizing ascomycete fungi.</title>
        <authorList>
            <consortium name="DOE Joint Genome Institute"/>
            <person name="Zeiner C.A."/>
            <person name="Purvine S.O."/>
            <person name="Zink E.M."/>
            <person name="Wu S."/>
            <person name="Pasa-Tolic L."/>
            <person name="Chaput D.L."/>
            <person name="Haridas S."/>
            <person name="Grigoriev I.V."/>
            <person name="Santelli C.M."/>
            <person name="Hansel C.M."/>
        </authorList>
    </citation>
    <scope>NUCLEOTIDE SEQUENCE [LARGE SCALE GENOMIC DNA]</scope>
    <source>
        <strain evidence="2 3">AP3s5-JAC2a</strain>
    </source>
</reference>
<accession>A0A177BVQ5</accession>
<feature type="compositionally biased region" description="Basic and acidic residues" evidence="1">
    <location>
        <begin position="68"/>
        <end position="77"/>
    </location>
</feature>
<feature type="region of interest" description="Disordered" evidence="1">
    <location>
        <begin position="201"/>
        <end position="234"/>
    </location>
</feature>
<dbReference type="InParanoid" id="A0A177BVQ5"/>
<dbReference type="AlphaFoldDB" id="A0A177BVQ5"/>
<name>A0A177BVQ5_9PLEO</name>
<evidence type="ECO:0000313" key="3">
    <source>
        <dbReference type="Proteomes" id="UP000077069"/>
    </source>
</evidence>
<evidence type="ECO:0000256" key="1">
    <source>
        <dbReference type="SAM" id="MobiDB-lite"/>
    </source>
</evidence>
<protein>
    <submittedName>
        <fullName evidence="2">Uncharacterized protein</fullName>
    </submittedName>
</protein>
<sequence>MPTLDVLKKVTGFTKIPRWYKEQTAIQIRGPTWVERSMLAKKQNAGHDDDIDMPGPREFPDPSTLTSMRRERDDVEKQNVPTNRVVPTLIDLDPPASLVDPVDTEEPASAVAQVLAPATTLTETEKKSVAPTVLRRNSQISLYSGTTNGSQASMQRSKPKYSFKKAKQNSALQPKLGLAASRYAPESEYVALSSCRTNEEAYWRRHNTNPTRGEGSSAGNAGTDQRAAVETSLL</sequence>
<keyword evidence="3" id="KW-1185">Reference proteome</keyword>
<dbReference type="GeneID" id="28763291"/>
<proteinExistence type="predicted"/>